<proteinExistence type="predicted"/>
<dbReference type="Proteomes" id="UP000327157">
    <property type="component" value="Chromosome 10"/>
</dbReference>
<evidence type="ECO:0000313" key="2">
    <source>
        <dbReference type="Proteomes" id="UP000327157"/>
    </source>
</evidence>
<sequence>MFGSCNGLACIVPQPKSFFVFNRCSTAVSFKMPDCPIPIHVCPEPVTCSRPHPHVHSFGHTPSTDDYKFVKVAYGGTVLVLSLKTNSWTRVQDFPSIFWIVTEGHLSMELSICHCCF</sequence>
<reference evidence="2" key="2">
    <citation type="submission" date="2019-10" db="EMBL/GenBank/DDBJ databases">
        <title>A de novo genome assembly of a pear dwarfing rootstock.</title>
        <authorList>
            <person name="Wang F."/>
            <person name="Wang J."/>
            <person name="Li S."/>
            <person name="Zhang Y."/>
            <person name="Fang M."/>
            <person name="Ma L."/>
            <person name="Zhao Y."/>
            <person name="Jiang S."/>
        </authorList>
    </citation>
    <scope>NUCLEOTIDE SEQUENCE [LARGE SCALE GENOMIC DNA]</scope>
</reference>
<gene>
    <name evidence="1" type="ORF">D8674_002942</name>
</gene>
<protein>
    <submittedName>
        <fullName evidence="1">F-box/kelch-repeat protein</fullName>
    </submittedName>
</protein>
<organism evidence="1 2">
    <name type="scientific">Pyrus ussuriensis x Pyrus communis</name>
    <dbReference type="NCBI Taxonomy" id="2448454"/>
    <lineage>
        <taxon>Eukaryota</taxon>
        <taxon>Viridiplantae</taxon>
        <taxon>Streptophyta</taxon>
        <taxon>Embryophyta</taxon>
        <taxon>Tracheophyta</taxon>
        <taxon>Spermatophyta</taxon>
        <taxon>Magnoliopsida</taxon>
        <taxon>eudicotyledons</taxon>
        <taxon>Gunneridae</taxon>
        <taxon>Pentapetalae</taxon>
        <taxon>rosids</taxon>
        <taxon>fabids</taxon>
        <taxon>Rosales</taxon>
        <taxon>Rosaceae</taxon>
        <taxon>Amygdaloideae</taxon>
        <taxon>Maleae</taxon>
        <taxon>Pyrus</taxon>
    </lineage>
</organism>
<comment type="caution">
    <text evidence="1">The sequence shown here is derived from an EMBL/GenBank/DDBJ whole genome shotgun (WGS) entry which is preliminary data.</text>
</comment>
<dbReference type="EMBL" id="SMOL01000695">
    <property type="protein sequence ID" value="KAB2601937.1"/>
    <property type="molecule type" value="Genomic_DNA"/>
</dbReference>
<evidence type="ECO:0000313" key="1">
    <source>
        <dbReference type="EMBL" id="KAB2601937.1"/>
    </source>
</evidence>
<reference evidence="1 2" key="3">
    <citation type="submission" date="2019-11" db="EMBL/GenBank/DDBJ databases">
        <title>A de novo genome assembly of a pear dwarfing rootstock.</title>
        <authorList>
            <person name="Wang F."/>
            <person name="Wang J."/>
            <person name="Li S."/>
            <person name="Zhang Y."/>
            <person name="Fang M."/>
            <person name="Ma L."/>
            <person name="Zhao Y."/>
            <person name="Jiang S."/>
        </authorList>
    </citation>
    <scope>NUCLEOTIDE SEQUENCE [LARGE SCALE GENOMIC DNA]</scope>
    <source>
        <strain evidence="1">S2</strain>
        <tissue evidence="1">Leaf</tissue>
    </source>
</reference>
<accession>A0A5N5FG58</accession>
<name>A0A5N5FG58_9ROSA</name>
<reference evidence="1 2" key="1">
    <citation type="submission" date="2019-09" db="EMBL/GenBank/DDBJ databases">
        <authorList>
            <person name="Ou C."/>
        </authorList>
    </citation>
    <scope>NUCLEOTIDE SEQUENCE [LARGE SCALE GENOMIC DNA]</scope>
    <source>
        <strain evidence="1">S2</strain>
        <tissue evidence="1">Leaf</tissue>
    </source>
</reference>
<dbReference type="AlphaFoldDB" id="A0A5N5FG58"/>
<keyword evidence="2" id="KW-1185">Reference proteome</keyword>
<dbReference type="OrthoDB" id="591557at2759"/>